<evidence type="ECO:0000256" key="3">
    <source>
        <dbReference type="ARBA" id="ARBA00022490"/>
    </source>
</evidence>
<proteinExistence type="predicted"/>
<dbReference type="AlphaFoldDB" id="A0A251NN90"/>
<name>A0A251NN90_PRUPE</name>
<dbReference type="GO" id="GO:0000178">
    <property type="term" value="C:exosome (RNase complex)"/>
    <property type="evidence" value="ECO:0007669"/>
    <property type="project" value="UniProtKB-KW"/>
</dbReference>
<keyword evidence="7" id="KW-0539">Nucleus</keyword>
<keyword evidence="3" id="KW-0963">Cytoplasm</keyword>
<feature type="compositionally biased region" description="Low complexity" evidence="8">
    <location>
        <begin position="8"/>
        <end position="18"/>
    </location>
</feature>
<evidence type="ECO:0000256" key="1">
    <source>
        <dbReference type="ARBA" id="ARBA00004123"/>
    </source>
</evidence>
<sequence length="160" mass="17322">MAGKGGATPSTYSPSPTTHKTKSLSFGNDDVLRPDDREWHQCRPACDLPVVISCASLALADAGIMMYDLVTSVSVSYLGKNLVLDPTLEEESHQDGSLILTCMPSRDEVTQLTITGEWSTPKINKGMKICMDACSKFSQIMKSCLKGLDSALEEEDSNVD</sequence>
<dbReference type="Proteomes" id="UP000006882">
    <property type="component" value="Chromosome G6"/>
</dbReference>
<evidence type="ECO:0000313" key="10">
    <source>
        <dbReference type="EMBL" id="ONI00762.1"/>
    </source>
</evidence>
<dbReference type="PANTHER" id="PTHR11953">
    <property type="entry name" value="EXOSOME COMPLEX COMPONENT"/>
    <property type="match status" value="1"/>
</dbReference>
<evidence type="ECO:0000256" key="7">
    <source>
        <dbReference type="ARBA" id="ARBA00023242"/>
    </source>
</evidence>
<keyword evidence="11" id="KW-1185">Reference proteome</keyword>
<evidence type="ECO:0000256" key="8">
    <source>
        <dbReference type="SAM" id="MobiDB-lite"/>
    </source>
</evidence>
<feature type="domain" description="Exoribonuclease phosphorolytic" evidence="9">
    <location>
        <begin position="68"/>
        <end position="129"/>
    </location>
</feature>
<dbReference type="Gene3D" id="3.30.230.70">
    <property type="entry name" value="GHMP Kinase, N-terminal domain"/>
    <property type="match status" value="1"/>
</dbReference>
<dbReference type="GO" id="GO:0006364">
    <property type="term" value="P:rRNA processing"/>
    <property type="evidence" value="ECO:0007669"/>
    <property type="project" value="UniProtKB-KW"/>
</dbReference>
<evidence type="ECO:0000259" key="9">
    <source>
        <dbReference type="Pfam" id="PF03725"/>
    </source>
</evidence>
<dbReference type="PANTHER" id="PTHR11953:SF2">
    <property type="entry name" value="EXOSOME COMPLEX COMPONENT MTR3"/>
    <property type="match status" value="1"/>
</dbReference>
<keyword evidence="4" id="KW-0698">rRNA processing</keyword>
<dbReference type="InterPro" id="IPR036345">
    <property type="entry name" value="ExoRNase_PH_dom2_sf"/>
</dbReference>
<dbReference type="GO" id="GO:0003723">
    <property type="term" value="F:RNA binding"/>
    <property type="evidence" value="ECO:0007669"/>
    <property type="project" value="UniProtKB-KW"/>
</dbReference>
<dbReference type="Pfam" id="PF03725">
    <property type="entry name" value="RNase_PH_C"/>
    <property type="match status" value="1"/>
</dbReference>
<gene>
    <name evidence="10" type="ORF">PRUPE_6G104100</name>
</gene>
<evidence type="ECO:0000256" key="6">
    <source>
        <dbReference type="ARBA" id="ARBA00022884"/>
    </source>
</evidence>
<dbReference type="GO" id="GO:0005737">
    <property type="term" value="C:cytoplasm"/>
    <property type="evidence" value="ECO:0007669"/>
    <property type="project" value="UniProtKB-SubCell"/>
</dbReference>
<dbReference type="SUPFAM" id="SSF55666">
    <property type="entry name" value="Ribonuclease PH domain 2-like"/>
    <property type="match status" value="1"/>
</dbReference>
<dbReference type="InterPro" id="IPR015847">
    <property type="entry name" value="ExoRNase_PH_dom2"/>
</dbReference>
<protein>
    <recommendedName>
        <fullName evidence="9">Exoribonuclease phosphorolytic domain-containing protein</fullName>
    </recommendedName>
</protein>
<dbReference type="InterPro" id="IPR050080">
    <property type="entry name" value="RNase_PH"/>
</dbReference>
<evidence type="ECO:0000313" key="11">
    <source>
        <dbReference type="Proteomes" id="UP000006882"/>
    </source>
</evidence>
<organism evidence="10 11">
    <name type="scientific">Prunus persica</name>
    <name type="common">Peach</name>
    <name type="synonym">Amygdalus persica</name>
    <dbReference type="NCBI Taxonomy" id="3760"/>
    <lineage>
        <taxon>Eukaryota</taxon>
        <taxon>Viridiplantae</taxon>
        <taxon>Streptophyta</taxon>
        <taxon>Embryophyta</taxon>
        <taxon>Tracheophyta</taxon>
        <taxon>Spermatophyta</taxon>
        <taxon>Magnoliopsida</taxon>
        <taxon>eudicotyledons</taxon>
        <taxon>Gunneridae</taxon>
        <taxon>Pentapetalae</taxon>
        <taxon>rosids</taxon>
        <taxon>fabids</taxon>
        <taxon>Rosales</taxon>
        <taxon>Rosaceae</taxon>
        <taxon>Amygdaloideae</taxon>
        <taxon>Amygdaleae</taxon>
        <taxon>Prunus</taxon>
    </lineage>
</organism>
<accession>A0A251NN90</accession>
<dbReference type="GO" id="GO:0005634">
    <property type="term" value="C:nucleus"/>
    <property type="evidence" value="ECO:0007669"/>
    <property type="project" value="UniProtKB-SubCell"/>
</dbReference>
<keyword evidence="6" id="KW-0694">RNA-binding</keyword>
<dbReference type="Gramene" id="ONI00762">
    <property type="protein sequence ID" value="ONI00762"/>
    <property type="gene ID" value="PRUPE_6G104100"/>
</dbReference>
<evidence type="ECO:0000256" key="2">
    <source>
        <dbReference type="ARBA" id="ARBA00004496"/>
    </source>
</evidence>
<reference evidence="10 11" key="1">
    <citation type="journal article" date="2013" name="Nat. Genet.">
        <title>The high-quality draft genome of peach (Prunus persica) identifies unique patterns of genetic diversity, domestication and genome evolution.</title>
        <authorList>
            <consortium name="International Peach Genome Initiative"/>
            <person name="Verde I."/>
            <person name="Abbott A.G."/>
            <person name="Scalabrin S."/>
            <person name="Jung S."/>
            <person name="Shu S."/>
            <person name="Marroni F."/>
            <person name="Zhebentyayeva T."/>
            <person name="Dettori M.T."/>
            <person name="Grimwood J."/>
            <person name="Cattonaro F."/>
            <person name="Zuccolo A."/>
            <person name="Rossini L."/>
            <person name="Jenkins J."/>
            <person name="Vendramin E."/>
            <person name="Meisel L.A."/>
            <person name="Decroocq V."/>
            <person name="Sosinski B."/>
            <person name="Prochnik S."/>
            <person name="Mitros T."/>
            <person name="Policriti A."/>
            <person name="Cipriani G."/>
            <person name="Dondini L."/>
            <person name="Ficklin S."/>
            <person name="Goodstein D.M."/>
            <person name="Xuan P."/>
            <person name="Del Fabbro C."/>
            <person name="Aramini V."/>
            <person name="Copetti D."/>
            <person name="Gonzalez S."/>
            <person name="Horner D.S."/>
            <person name="Falchi R."/>
            <person name="Lucas S."/>
            <person name="Mica E."/>
            <person name="Maldonado J."/>
            <person name="Lazzari B."/>
            <person name="Bielenberg D."/>
            <person name="Pirona R."/>
            <person name="Miculan M."/>
            <person name="Barakat A."/>
            <person name="Testolin R."/>
            <person name="Stella A."/>
            <person name="Tartarini S."/>
            <person name="Tonutti P."/>
            <person name="Arus P."/>
            <person name="Orellana A."/>
            <person name="Wells C."/>
            <person name="Main D."/>
            <person name="Vizzotto G."/>
            <person name="Silva H."/>
            <person name="Salamini F."/>
            <person name="Schmutz J."/>
            <person name="Morgante M."/>
            <person name="Rokhsar D.S."/>
        </authorList>
    </citation>
    <scope>NUCLEOTIDE SEQUENCE [LARGE SCALE GENOMIC DNA]</scope>
    <source>
        <strain evidence="11">cv. Nemared</strain>
    </source>
</reference>
<keyword evidence="5" id="KW-0271">Exosome</keyword>
<evidence type="ECO:0000256" key="4">
    <source>
        <dbReference type="ARBA" id="ARBA00022552"/>
    </source>
</evidence>
<dbReference type="EMBL" id="CM007656">
    <property type="protein sequence ID" value="ONI00762.1"/>
    <property type="molecule type" value="Genomic_DNA"/>
</dbReference>
<dbReference type="InterPro" id="IPR027408">
    <property type="entry name" value="PNPase/RNase_PH_dom_sf"/>
</dbReference>
<evidence type="ECO:0000256" key="5">
    <source>
        <dbReference type="ARBA" id="ARBA00022835"/>
    </source>
</evidence>
<feature type="region of interest" description="Disordered" evidence="8">
    <location>
        <begin position="1"/>
        <end position="30"/>
    </location>
</feature>
<comment type="subcellular location">
    <subcellularLocation>
        <location evidence="2">Cytoplasm</location>
    </subcellularLocation>
    <subcellularLocation>
        <location evidence="1">Nucleus</location>
    </subcellularLocation>
</comment>